<dbReference type="PANTHER" id="PTHR42879">
    <property type="entry name" value="3-OXOACYL-(ACYL-CARRIER-PROTEIN) REDUCTASE"/>
    <property type="match status" value="1"/>
</dbReference>
<dbReference type="SUPFAM" id="SSF51735">
    <property type="entry name" value="NAD(P)-binding Rossmann-fold domains"/>
    <property type="match status" value="1"/>
</dbReference>
<sequence>MNKVTIITGVSRGIGYATAKLLSGKGYRIVGNYHINDVLATQLKGEIEEDGGEIVLVKGDLCETQTVEQLVQTAIKEYGAIHVLINNASNFERESLEDITENKFLSYVRLNQISPFLLIKKCASVMKKQRYGKIVNISSTLSCSGYEYSSHYISSKSGLVGLTKALAVELAPDINVNCVMPGYIETTNLSKDSSEKRMLRLEKIPKKRIGNPLDVAYAINFLISDEADYITGHVLNVSGGLYL</sequence>
<evidence type="ECO:0000313" key="4">
    <source>
        <dbReference type="Proteomes" id="UP000747074"/>
    </source>
</evidence>
<comment type="similarity">
    <text evidence="1">Belongs to the short-chain dehydrogenases/reductases (SDR) family.</text>
</comment>
<dbReference type="InterPro" id="IPR036291">
    <property type="entry name" value="NAD(P)-bd_dom_sf"/>
</dbReference>
<reference evidence="3" key="1">
    <citation type="journal article" date="2021" name="PeerJ">
        <title>Extensive microbial diversity within the chicken gut microbiome revealed by metagenomics and culture.</title>
        <authorList>
            <person name="Gilroy R."/>
            <person name="Ravi A."/>
            <person name="Getino M."/>
            <person name="Pursley I."/>
            <person name="Horton D.L."/>
            <person name="Alikhan N.F."/>
            <person name="Baker D."/>
            <person name="Gharbi K."/>
            <person name="Hall N."/>
            <person name="Watson M."/>
            <person name="Adriaenssens E.M."/>
            <person name="Foster-Nyarko E."/>
            <person name="Jarju S."/>
            <person name="Secka A."/>
            <person name="Antonio M."/>
            <person name="Oren A."/>
            <person name="Chaudhuri R.R."/>
            <person name="La Ragione R."/>
            <person name="Hildebrand F."/>
            <person name="Pallen M.J."/>
        </authorList>
    </citation>
    <scope>NUCLEOTIDE SEQUENCE</scope>
    <source>
        <strain evidence="3">CHK154-13316</strain>
    </source>
</reference>
<dbReference type="InterPro" id="IPR002347">
    <property type="entry name" value="SDR_fam"/>
</dbReference>
<dbReference type="PRINTS" id="PR00080">
    <property type="entry name" value="SDRFAMILY"/>
</dbReference>
<dbReference type="GO" id="GO:0016491">
    <property type="term" value="F:oxidoreductase activity"/>
    <property type="evidence" value="ECO:0007669"/>
    <property type="project" value="UniProtKB-KW"/>
</dbReference>
<dbReference type="InterPro" id="IPR050259">
    <property type="entry name" value="SDR"/>
</dbReference>
<dbReference type="PANTHER" id="PTHR42879:SF2">
    <property type="entry name" value="3-OXOACYL-[ACYL-CARRIER-PROTEIN] REDUCTASE FABG"/>
    <property type="match status" value="1"/>
</dbReference>
<dbReference type="Gene3D" id="3.40.50.720">
    <property type="entry name" value="NAD(P)-binding Rossmann-like Domain"/>
    <property type="match status" value="1"/>
</dbReference>
<evidence type="ECO:0000256" key="2">
    <source>
        <dbReference type="ARBA" id="ARBA00023002"/>
    </source>
</evidence>
<evidence type="ECO:0000313" key="3">
    <source>
        <dbReference type="EMBL" id="HJG14465.1"/>
    </source>
</evidence>
<dbReference type="Pfam" id="PF13561">
    <property type="entry name" value="adh_short_C2"/>
    <property type="match status" value="1"/>
</dbReference>
<evidence type="ECO:0000256" key="1">
    <source>
        <dbReference type="ARBA" id="ARBA00006484"/>
    </source>
</evidence>
<dbReference type="PRINTS" id="PR00081">
    <property type="entry name" value="GDHRDH"/>
</dbReference>
<proteinExistence type="inferred from homology"/>
<dbReference type="FunFam" id="3.40.50.720:FF:000173">
    <property type="entry name" value="3-oxoacyl-[acyl-carrier protein] reductase"/>
    <property type="match status" value="1"/>
</dbReference>
<dbReference type="Proteomes" id="UP000747074">
    <property type="component" value="Unassembled WGS sequence"/>
</dbReference>
<dbReference type="CDD" id="cd05233">
    <property type="entry name" value="SDR_c"/>
    <property type="match status" value="1"/>
</dbReference>
<dbReference type="AlphaFoldDB" id="A0A921LJ70"/>
<dbReference type="EMBL" id="DYVL01000229">
    <property type="protein sequence ID" value="HJG14465.1"/>
    <property type="molecule type" value="Genomic_DNA"/>
</dbReference>
<organism evidence="3 4">
    <name type="scientific">Bacteroides xylanisolvens</name>
    <dbReference type="NCBI Taxonomy" id="371601"/>
    <lineage>
        <taxon>Bacteria</taxon>
        <taxon>Pseudomonadati</taxon>
        <taxon>Bacteroidota</taxon>
        <taxon>Bacteroidia</taxon>
        <taxon>Bacteroidales</taxon>
        <taxon>Bacteroidaceae</taxon>
        <taxon>Bacteroides</taxon>
    </lineage>
</organism>
<comment type="caution">
    <text evidence="3">The sequence shown here is derived from an EMBL/GenBank/DDBJ whole genome shotgun (WGS) entry which is preliminary data.</text>
</comment>
<accession>A0A921LJ70</accession>
<gene>
    <name evidence="3" type="ORF">K8V07_21405</name>
</gene>
<name>A0A921LJ70_9BACE</name>
<protein>
    <submittedName>
        <fullName evidence="3">SDR family oxidoreductase</fullName>
    </submittedName>
</protein>
<reference evidence="3" key="2">
    <citation type="submission" date="2021-09" db="EMBL/GenBank/DDBJ databases">
        <authorList>
            <person name="Gilroy R."/>
        </authorList>
    </citation>
    <scope>NUCLEOTIDE SEQUENCE</scope>
    <source>
        <strain evidence="3">CHK154-13316</strain>
    </source>
</reference>
<keyword evidence="2" id="KW-0560">Oxidoreductase</keyword>